<dbReference type="InterPro" id="IPR015421">
    <property type="entry name" value="PyrdxlP-dep_Trfase_major"/>
</dbReference>
<dbReference type="Gene3D" id="3.90.1150.10">
    <property type="entry name" value="Aspartate Aminotransferase, domain 1"/>
    <property type="match status" value="1"/>
</dbReference>
<dbReference type="RefSeq" id="WP_251942828.1">
    <property type="nucleotide sequence ID" value="NZ_JAMRYM010000002.1"/>
</dbReference>
<gene>
    <name evidence="2" type="ORF">NB037_01080</name>
</gene>
<dbReference type="PANTHER" id="PTHR43586">
    <property type="entry name" value="CYSTEINE DESULFURASE"/>
    <property type="match status" value="1"/>
</dbReference>
<dbReference type="AlphaFoldDB" id="A0A9X2DWQ7"/>
<dbReference type="InterPro" id="IPR000192">
    <property type="entry name" value="Aminotrans_V_dom"/>
</dbReference>
<protein>
    <submittedName>
        <fullName evidence="2">Aminotransferase class V-fold PLP-dependent enzyme</fullName>
    </submittedName>
</protein>
<feature type="domain" description="Aminotransferase class V" evidence="1">
    <location>
        <begin position="57"/>
        <end position="320"/>
    </location>
</feature>
<dbReference type="InterPro" id="IPR015424">
    <property type="entry name" value="PyrdxlP-dep_Trfase"/>
</dbReference>
<dbReference type="Gene3D" id="3.40.640.10">
    <property type="entry name" value="Type I PLP-dependent aspartate aminotransferase-like (Major domain)"/>
    <property type="match status" value="1"/>
</dbReference>
<dbReference type="Proteomes" id="UP001155240">
    <property type="component" value="Unassembled WGS sequence"/>
</dbReference>
<dbReference type="PANTHER" id="PTHR43586:SF15">
    <property type="entry name" value="BLR3095 PROTEIN"/>
    <property type="match status" value="1"/>
</dbReference>
<reference evidence="2" key="1">
    <citation type="submission" date="2022-06" db="EMBL/GenBank/DDBJ databases">
        <title>Whole genome shotgun sequencing (WGS) of Rathayibacter sp. ZW T2_19, isolated from stored onions (Allium cepa).</title>
        <authorList>
            <person name="Stoll D.A."/>
            <person name="Huch M."/>
        </authorList>
    </citation>
    <scope>NUCLEOTIDE SEQUENCE</scope>
    <source>
        <strain evidence="2">ZW T2_19</strain>
    </source>
</reference>
<evidence type="ECO:0000313" key="3">
    <source>
        <dbReference type="Proteomes" id="UP001155240"/>
    </source>
</evidence>
<proteinExistence type="predicted"/>
<dbReference type="InterPro" id="IPR015422">
    <property type="entry name" value="PyrdxlP-dep_Trfase_small"/>
</dbReference>
<comment type="caution">
    <text evidence="2">The sequence shown here is derived from an EMBL/GenBank/DDBJ whole genome shotgun (WGS) entry which is preliminary data.</text>
</comment>
<evidence type="ECO:0000313" key="2">
    <source>
        <dbReference type="EMBL" id="MCM6760998.1"/>
    </source>
</evidence>
<dbReference type="EMBL" id="JAMRYM010000002">
    <property type="protein sequence ID" value="MCM6760998.1"/>
    <property type="molecule type" value="Genomic_DNA"/>
</dbReference>
<sequence length="376" mass="38771">MSTTSTLGIDDFLATFSEQTGYLDFARIGPVSATAVAEQDAATRLLQAGRSLDELQKQDARVRSAVSALVDLPADQIVFQPNTSTGLLHTMFGATGGVLLSAGEFPSLPFAAVRAQQALGAVTPVWLPGGPGRVTPDGVREHLTPDVTAVAVSLVDSRTGHLADLEGLRDVIGDRLLIVDAIQGFGIVDAPWAAADVIVSGGQKWVRAGWGTGFLALSERALERLSPVLSGWTGADAVEPWDEVAPPRSGAGAFSVTNPDPIAQARFAGALEDIASVGVTAIAARIAERVSAIVDLADEFGLALVSSRDERERAGIVVVEPAAEELAPLSASLAVHGVTARLRPGTVRFSAHSSTSDDTLAALRAALVSAGTGAAF</sequence>
<name>A0A9X2DWQ7_9MICO</name>
<evidence type="ECO:0000259" key="1">
    <source>
        <dbReference type="Pfam" id="PF00266"/>
    </source>
</evidence>
<dbReference type="SUPFAM" id="SSF53383">
    <property type="entry name" value="PLP-dependent transferases"/>
    <property type="match status" value="1"/>
</dbReference>
<organism evidence="2 3">
    <name type="scientific">Rathayibacter rubneri</name>
    <dbReference type="NCBI Taxonomy" id="2950106"/>
    <lineage>
        <taxon>Bacteria</taxon>
        <taxon>Bacillati</taxon>
        <taxon>Actinomycetota</taxon>
        <taxon>Actinomycetes</taxon>
        <taxon>Micrococcales</taxon>
        <taxon>Microbacteriaceae</taxon>
        <taxon>Rathayibacter</taxon>
    </lineage>
</organism>
<keyword evidence="2" id="KW-0808">Transferase</keyword>
<keyword evidence="2" id="KW-0032">Aminotransferase</keyword>
<dbReference type="Pfam" id="PF00266">
    <property type="entry name" value="Aminotran_5"/>
    <property type="match status" value="1"/>
</dbReference>
<keyword evidence="3" id="KW-1185">Reference proteome</keyword>
<accession>A0A9X2DWQ7</accession>
<dbReference type="GO" id="GO:0008483">
    <property type="term" value="F:transaminase activity"/>
    <property type="evidence" value="ECO:0007669"/>
    <property type="project" value="UniProtKB-KW"/>
</dbReference>